<comment type="caution">
    <text evidence="5">The sequence shown here is derived from an EMBL/GenBank/DDBJ whole genome shotgun (WGS) entry which is preliminary data.</text>
</comment>
<reference evidence="5 6" key="1">
    <citation type="submission" date="2020-09" db="EMBL/GenBank/DDBJ databases">
        <title>Paenibacillus sp. strain PR3 16S rRNA gene Genome sequencing and assembly.</title>
        <authorList>
            <person name="Kim J."/>
        </authorList>
    </citation>
    <scope>NUCLEOTIDE SEQUENCE [LARGE SCALE GENOMIC DNA]</scope>
    <source>
        <strain evidence="5 6">PR3</strain>
    </source>
</reference>
<dbReference type="EMBL" id="JACXZA010000001">
    <property type="protein sequence ID" value="MBD3917480.1"/>
    <property type="molecule type" value="Genomic_DNA"/>
</dbReference>
<comment type="similarity">
    <text evidence="1">Belongs to the DnaB/DnaD family.</text>
</comment>
<accession>A0ABR8MN88</accession>
<evidence type="ECO:0000313" key="6">
    <source>
        <dbReference type="Proteomes" id="UP000609346"/>
    </source>
</evidence>
<feature type="domain" description="Replicative helicase loading/DNA remodeling protein DnaB N-terminal winged helix" evidence="4">
    <location>
        <begin position="25"/>
        <end position="190"/>
    </location>
</feature>
<evidence type="ECO:0000256" key="1">
    <source>
        <dbReference type="ARBA" id="ARBA00093462"/>
    </source>
</evidence>
<evidence type="ECO:0000313" key="5">
    <source>
        <dbReference type="EMBL" id="MBD3917480.1"/>
    </source>
</evidence>
<feature type="compositionally biased region" description="Gly residues" evidence="2">
    <location>
        <begin position="460"/>
        <end position="472"/>
    </location>
</feature>
<dbReference type="InterPro" id="IPR006343">
    <property type="entry name" value="DnaB/C_C"/>
</dbReference>
<feature type="region of interest" description="Disordered" evidence="2">
    <location>
        <begin position="443"/>
        <end position="498"/>
    </location>
</feature>
<keyword evidence="6" id="KW-1185">Reference proteome</keyword>
<dbReference type="InterPro" id="IPR058660">
    <property type="entry name" value="WHD_DnaB"/>
</dbReference>
<feature type="domain" description="DnaB/C C-terminal" evidence="3">
    <location>
        <begin position="385"/>
        <end position="432"/>
    </location>
</feature>
<evidence type="ECO:0000256" key="2">
    <source>
        <dbReference type="SAM" id="MobiDB-lite"/>
    </source>
</evidence>
<name>A0ABR8MN88_9BACL</name>
<organism evidence="5 6">
    <name type="scientific">Paenibacillus terricola</name>
    <dbReference type="NCBI Taxonomy" id="2763503"/>
    <lineage>
        <taxon>Bacteria</taxon>
        <taxon>Bacillati</taxon>
        <taxon>Bacillota</taxon>
        <taxon>Bacilli</taxon>
        <taxon>Bacillales</taxon>
        <taxon>Paenibacillaceae</taxon>
        <taxon>Paenibacillus</taxon>
    </lineage>
</organism>
<evidence type="ECO:0000259" key="3">
    <source>
        <dbReference type="Pfam" id="PF07261"/>
    </source>
</evidence>
<protein>
    <submittedName>
        <fullName evidence="5">DnaD domain protein</fullName>
    </submittedName>
</protein>
<sequence>MRIGHLMQFTEHHRYYTFRGFSLSPLDMRMLSLIYQPMIGASAIGLYQLLYHGVMEGRTGYSSVEPHRMLFLALGLQMNEDGRKRLLNDTSRLEAVGLLQTSRLAVPDNDDYVYEYELLAPLSPEEFFRNQHLALLLRDQIGKYAVIALRESFNSKEPDELAEARWNKENVSVPFYELFRLNTSKVDDELEQALSEVAPSRQPSVPKPPPSETAGLTVGELLMRFPRGAANRKYVERLRGDDDTMAQLNYVAYKYNIGAADICRLLDEDGVFTSQGELLVDELQLRANQMYRQDKKREADRQRITARSNMMSASDESVDQDEEDEFGVPEELFMPVPKQLEGRCDVPQYNMLMRNEPHTRFLQRYFPGAVPEWIDRTFERIDLNYKLPPSVINVLIHYVIGTNDSQRVTKTFIEAVASNMLLKGIDTFEKAVGYVREQQQLEADKARQQQVGAAAPSRAGGAGGGRGRGRAGAGAARKPAIPIVQAQEQSGAPSAEKLEELRRLARKLDGKK</sequence>
<gene>
    <name evidence="5" type="ORF">H8B09_01835</name>
</gene>
<proteinExistence type="inferred from homology"/>
<dbReference type="Pfam" id="PF07261">
    <property type="entry name" value="DnaB_2"/>
    <property type="match status" value="1"/>
</dbReference>
<dbReference type="Pfam" id="PF25888">
    <property type="entry name" value="WHD_DnaB"/>
    <property type="match status" value="1"/>
</dbReference>
<evidence type="ECO:0000259" key="4">
    <source>
        <dbReference type="Pfam" id="PF25888"/>
    </source>
</evidence>
<dbReference type="Proteomes" id="UP000609346">
    <property type="component" value="Unassembled WGS sequence"/>
</dbReference>
<dbReference type="RefSeq" id="WP_191201771.1">
    <property type="nucleotide sequence ID" value="NZ_JACXZA010000001.1"/>
</dbReference>